<dbReference type="Pfam" id="PF14493">
    <property type="entry name" value="HTH_40"/>
    <property type="match status" value="1"/>
</dbReference>
<dbReference type="EMBL" id="SIDB01000002">
    <property type="protein sequence ID" value="KAI3435573.1"/>
    <property type="molecule type" value="Genomic_DNA"/>
</dbReference>
<dbReference type="InterPro" id="IPR012340">
    <property type="entry name" value="NA-bd_OB-fold"/>
</dbReference>
<evidence type="ECO:0000256" key="1">
    <source>
        <dbReference type="ARBA" id="ARBA00023125"/>
    </source>
</evidence>
<feature type="domain" description="Helicase Helix-turn-helix" evidence="4">
    <location>
        <begin position="215"/>
        <end position="263"/>
    </location>
</feature>
<protein>
    <recommendedName>
        <fullName evidence="4">Helicase Helix-turn-helix domain-containing protein</fullName>
    </recommendedName>
</protein>
<evidence type="ECO:0000256" key="2">
    <source>
        <dbReference type="PROSITE-ProRule" id="PRU00252"/>
    </source>
</evidence>
<dbReference type="Gene3D" id="2.40.50.140">
    <property type="entry name" value="Nucleic acid-binding proteins"/>
    <property type="match status" value="1"/>
</dbReference>
<dbReference type="InterPro" id="IPR029491">
    <property type="entry name" value="Helicase_HTH"/>
</dbReference>
<dbReference type="AlphaFoldDB" id="A0A9D4TUW2"/>
<keyword evidence="6" id="KW-1185">Reference proteome</keyword>
<dbReference type="GO" id="GO:0003697">
    <property type="term" value="F:single-stranded DNA binding"/>
    <property type="evidence" value="ECO:0007669"/>
    <property type="project" value="InterPro"/>
</dbReference>
<feature type="region of interest" description="Disordered" evidence="3">
    <location>
        <begin position="360"/>
        <end position="379"/>
    </location>
</feature>
<dbReference type="Proteomes" id="UP001055712">
    <property type="component" value="Unassembled WGS sequence"/>
</dbReference>
<keyword evidence="1 2" id="KW-0238">DNA-binding</keyword>
<sequence length="379" mass="39736">MWACCLPGGHRAAWGLLGRHAPAAVHARVQGTHRAVQVLATAHGGQHAFHSEPAVDPPPTVPLNPDAINSVVVSGMVLSDPQVYRFAANQVAAHVRLGLRSRAYRADMPQRSQGAVTVDAWGLLALQLSQHVRKGACIQVSGALHEDTWTDKATGLVRRAVKLVAEDMALVAPGQLLDIQEATEQVQQASQERPADGQVQQAAVQAPKRAGMSQSAEQTLHMYQVMGLQLDAIAAARGIKTSTVLDHLITAAGEGAFSSWQRLGADLLGPPGSDTWLSPAEVVEALLAVEEENPGTDLGRLPLRAVRQQLDAGESTAPKVAALVSSRSGDPVLVYSAIKLVTTMLQRGVDLALLSKPPAAALEPPAASPAPPPSGAPPF</sequence>
<gene>
    <name evidence="5" type="ORF">D9Q98_001638</name>
</gene>
<reference evidence="5" key="2">
    <citation type="submission" date="2020-11" db="EMBL/GenBank/DDBJ databases">
        <authorList>
            <person name="Cecchin M."/>
            <person name="Marcolungo L."/>
            <person name="Rossato M."/>
            <person name="Girolomoni L."/>
            <person name="Cosentino E."/>
            <person name="Cuine S."/>
            <person name="Li-Beisson Y."/>
            <person name="Delledonne M."/>
            <person name="Ballottari M."/>
        </authorList>
    </citation>
    <scope>NUCLEOTIDE SEQUENCE</scope>
    <source>
        <strain evidence="5">211/11P</strain>
        <tissue evidence="5">Whole cell</tissue>
    </source>
</reference>
<accession>A0A9D4TUW2</accession>
<reference evidence="5" key="1">
    <citation type="journal article" date="2019" name="Plant J.">
        <title>Chlorella vulgaris genome assembly and annotation reveals the molecular basis for metabolic acclimation to high light conditions.</title>
        <authorList>
            <person name="Cecchin M."/>
            <person name="Marcolungo L."/>
            <person name="Rossato M."/>
            <person name="Girolomoni L."/>
            <person name="Cosentino E."/>
            <person name="Cuine S."/>
            <person name="Li-Beisson Y."/>
            <person name="Delledonne M."/>
            <person name="Ballottari M."/>
        </authorList>
    </citation>
    <scope>NUCLEOTIDE SEQUENCE</scope>
    <source>
        <strain evidence="5">211/11P</strain>
    </source>
</reference>
<evidence type="ECO:0000313" key="6">
    <source>
        <dbReference type="Proteomes" id="UP001055712"/>
    </source>
</evidence>
<proteinExistence type="predicted"/>
<evidence type="ECO:0000313" key="5">
    <source>
        <dbReference type="EMBL" id="KAI3435573.1"/>
    </source>
</evidence>
<organism evidence="5 6">
    <name type="scientific">Chlorella vulgaris</name>
    <name type="common">Green alga</name>
    <dbReference type="NCBI Taxonomy" id="3077"/>
    <lineage>
        <taxon>Eukaryota</taxon>
        <taxon>Viridiplantae</taxon>
        <taxon>Chlorophyta</taxon>
        <taxon>core chlorophytes</taxon>
        <taxon>Trebouxiophyceae</taxon>
        <taxon>Chlorellales</taxon>
        <taxon>Chlorellaceae</taxon>
        <taxon>Chlorella clade</taxon>
        <taxon>Chlorella</taxon>
    </lineage>
</organism>
<feature type="compositionally biased region" description="Pro residues" evidence="3">
    <location>
        <begin position="366"/>
        <end position="379"/>
    </location>
</feature>
<name>A0A9D4TUW2_CHLVU</name>
<dbReference type="InterPro" id="IPR000424">
    <property type="entry name" value="Primosome_PriB/ssb"/>
</dbReference>
<dbReference type="OrthoDB" id="513811at2759"/>
<dbReference type="PROSITE" id="PS50935">
    <property type="entry name" value="SSB"/>
    <property type="match status" value="1"/>
</dbReference>
<evidence type="ECO:0000256" key="3">
    <source>
        <dbReference type="SAM" id="MobiDB-lite"/>
    </source>
</evidence>
<comment type="caution">
    <text evidence="5">The sequence shown here is derived from an EMBL/GenBank/DDBJ whole genome shotgun (WGS) entry which is preliminary data.</text>
</comment>
<dbReference type="SUPFAM" id="SSF50249">
    <property type="entry name" value="Nucleic acid-binding proteins"/>
    <property type="match status" value="1"/>
</dbReference>
<dbReference type="Pfam" id="PF00436">
    <property type="entry name" value="SSB"/>
    <property type="match status" value="1"/>
</dbReference>
<evidence type="ECO:0000259" key="4">
    <source>
        <dbReference type="Pfam" id="PF14493"/>
    </source>
</evidence>